<keyword evidence="3" id="KW-1185">Reference proteome</keyword>
<dbReference type="GO" id="GO:0016747">
    <property type="term" value="F:acyltransferase activity, transferring groups other than amino-acyl groups"/>
    <property type="evidence" value="ECO:0007669"/>
    <property type="project" value="InterPro"/>
</dbReference>
<dbReference type="RefSeq" id="WP_191141722.1">
    <property type="nucleotide sequence ID" value="NZ_JACXAH010000005.1"/>
</dbReference>
<dbReference type="Gene3D" id="3.40.630.30">
    <property type="match status" value="1"/>
</dbReference>
<evidence type="ECO:0000313" key="2">
    <source>
        <dbReference type="EMBL" id="MBD1371834.1"/>
    </source>
</evidence>
<evidence type="ECO:0000313" key="3">
    <source>
        <dbReference type="Proteomes" id="UP000661691"/>
    </source>
</evidence>
<protein>
    <submittedName>
        <fullName evidence="2">GNAT family N-acetyltransferase</fullName>
    </submittedName>
</protein>
<comment type="caution">
    <text evidence="2">The sequence shown here is derived from an EMBL/GenBank/DDBJ whole genome shotgun (WGS) entry which is preliminary data.</text>
</comment>
<evidence type="ECO:0000259" key="1">
    <source>
        <dbReference type="PROSITE" id="PS51186"/>
    </source>
</evidence>
<dbReference type="PANTHER" id="PTHR39173:SF1">
    <property type="entry name" value="ACETYLTRANSFERASE"/>
    <property type="match status" value="1"/>
</dbReference>
<gene>
    <name evidence="2" type="ORF">IC620_05610</name>
</gene>
<dbReference type="InterPro" id="IPR016181">
    <property type="entry name" value="Acyl_CoA_acyltransferase"/>
</dbReference>
<dbReference type="EMBL" id="JACXAH010000005">
    <property type="protein sequence ID" value="MBD1371834.1"/>
    <property type="molecule type" value="Genomic_DNA"/>
</dbReference>
<dbReference type="CDD" id="cd04301">
    <property type="entry name" value="NAT_SF"/>
    <property type="match status" value="1"/>
</dbReference>
<dbReference type="SUPFAM" id="SSF55729">
    <property type="entry name" value="Acyl-CoA N-acyltransferases (Nat)"/>
    <property type="match status" value="1"/>
</dbReference>
<accession>A0A926RU15</accession>
<dbReference type="PANTHER" id="PTHR39173">
    <property type="entry name" value="ACETYLTRANSFERASE"/>
    <property type="match status" value="1"/>
</dbReference>
<organism evidence="2 3">
    <name type="scientific">Polycladospora coralii</name>
    <dbReference type="NCBI Taxonomy" id="2771432"/>
    <lineage>
        <taxon>Bacteria</taxon>
        <taxon>Bacillati</taxon>
        <taxon>Bacillota</taxon>
        <taxon>Bacilli</taxon>
        <taxon>Bacillales</taxon>
        <taxon>Thermoactinomycetaceae</taxon>
        <taxon>Polycladospora</taxon>
    </lineage>
</organism>
<proteinExistence type="predicted"/>
<dbReference type="InterPro" id="IPR000182">
    <property type="entry name" value="GNAT_dom"/>
</dbReference>
<sequence length="181" mass="20433">MDESIYLVKPTVSMKEAYVSFYEEWKQSGEEMIPSVIQKDPSAFEKMVQALHDAEAGRNLAAGRVPASTYWLVTASAKVVGAVNIRHRLTPYLYHRGGHIGYGIRPTERGKGYAKRLLALSLEQAKLWGIKRVLVTCDEQNIPSRRTILANGGIPDRNFIEENGNVVQRFWVDLNHYSSLI</sequence>
<dbReference type="Pfam" id="PF00583">
    <property type="entry name" value="Acetyltransf_1"/>
    <property type="match status" value="1"/>
</dbReference>
<name>A0A926RU15_9BACL</name>
<reference evidence="2" key="1">
    <citation type="submission" date="2020-09" db="EMBL/GenBank/DDBJ databases">
        <title>A novel bacterium of genus Hazenella, isolated from South China Sea.</title>
        <authorList>
            <person name="Huang H."/>
            <person name="Mo K."/>
            <person name="Hu Y."/>
        </authorList>
    </citation>
    <scope>NUCLEOTIDE SEQUENCE</scope>
    <source>
        <strain evidence="2">IB182357</strain>
    </source>
</reference>
<feature type="domain" description="N-acetyltransferase" evidence="1">
    <location>
        <begin position="31"/>
        <end position="181"/>
    </location>
</feature>
<dbReference type="Proteomes" id="UP000661691">
    <property type="component" value="Unassembled WGS sequence"/>
</dbReference>
<dbReference type="PROSITE" id="PS51186">
    <property type="entry name" value="GNAT"/>
    <property type="match status" value="1"/>
</dbReference>
<dbReference type="AlphaFoldDB" id="A0A926RU15"/>